<gene>
    <name evidence="1" type="ORF">DFH07DRAFT_1032048</name>
</gene>
<keyword evidence="2" id="KW-1185">Reference proteome</keyword>
<evidence type="ECO:0008006" key="3">
    <source>
        <dbReference type="Google" id="ProtNLM"/>
    </source>
</evidence>
<dbReference type="AlphaFoldDB" id="A0AAD7IWD6"/>
<evidence type="ECO:0000313" key="2">
    <source>
        <dbReference type="Proteomes" id="UP001215280"/>
    </source>
</evidence>
<reference evidence="1" key="1">
    <citation type="submission" date="2023-03" db="EMBL/GenBank/DDBJ databases">
        <title>Massive genome expansion in bonnet fungi (Mycena s.s.) driven by repeated elements and novel gene families across ecological guilds.</title>
        <authorList>
            <consortium name="Lawrence Berkeley National Laboratory"/>
            <person name="Harder C.B."/>
            <person name="Miyauchi S."/>
            <person name="Viragh M."/>
            <person name="Kuo A."/>
            <person name="Thoen E."/>
            <person name="Andreopoulos B."/>
            <person name="Lu D."/>
            <person name="Skrede I."/>
            <person name="Drula E."/>
            <person name="Henrissat B."/>
            <person name="Morin E."/>
            <person name="Kohler A."/>
            <person name="Barry K."/>
            <person name="LaButti K."/>
            <person name="Morin E."/>
            <person name="Salamov A."/>
            <person name="Lipzen A."/>
            <person name="Mereny Z."/>
            <person name="Hegedus B."/>
            <person name="Baldrian P."/>
            <person name="Stursova M."/>
            <person name="Weitz H."/>
            <person name="Taylor A."/>
            <person name="Grigoriev I.V."/>
            <person name="Nagy L.G."/>
            <person name="Martin F."/>
            <person name="Kauserud H."/>
        </authorList>
    </citation>
    <scope>NUCLEOTIDE SEQUENCE</scope>
    <source>
        <strain evidence="1">CBHHK188m</strain>
    </source>
</reference>
<protein>
    <recommendedName>
        <fullName evidence="3">Ricin B lectin domain-containing protein</fullName>
    </recommendedName>
</protein>
<comment type="caution">
    <text evidence="1">The sequence shown here is derived from an EMBL/GenBank/DDBJ whole genome shotgun (WGS) entry which is preliminary data.</text>
</comment>
<dbReference type="EMBL" id="JARJLG010000076">
    <property type="protein sequence ID" value="KAJ7751890.1"/>
    <property type="molecule type" value="Genomic_DNA"/>
</dbReference>
<organism evidence="1 2">
    <name type="scientific">Mycena maculata</name>
    <dbReference type="NCBI Taxonomy" id="230809"/>
    <lineage>
        <taxon>Eukaryota</taxon>
        <taxon>Fungi</taxon>
        <taxon>Dikarya</taxon>
        <taxon>Basidiomycota</taxon>
        <taxon>Agaricomycotina</taxon>
        <taxon>Agaricomycetes</taxon>
        <taxon>Agaricomycetidae</taxon>
        <taxon>Agaricales</taxon>
        <taxon>Marasmiineae</taxon>
        <taxon>Mycenaceae</taxon>
        <taxon>Mycena</taxon>
    </lineage>
</organism>
<name>A0AAD7IWD6_9AGAR</name>
<accession>A0AAD7IWD6</accession>
<proteinExistence type="predicted"/>
<sequence length="435" mass="45831">METVTITVTDSSSATNVVIIQTTLSTETTAAASSFSTLTAEVSSSTVATTTTQAEDAASTSTTATISVSGAGGIYCLSRKVLLGVLNPSDVTQSQAKDLTMNRAATRVEIKTSTGNCIFVDPTACDLWENLIPITIKACDGSPNQYSLTQGCMNFDPHHAAGDQVILFSCSGRADRRSQVTFPFPSANLTALYALMPENRPGVCFINNSSRLSNTDCNTASPNATELFTIGLSSVLLHCHQSEVSSSTSVVSSSTVATTMTKAEDATTTSATATISVSGAGGVFNPSDVAQSQAKDLTTTHASLDGQCLSVDTTAGDFCENLIPITITVYNSNKGQKFNFITARVDNNIANSTLIVSSLTQGCFNFDSRRAAGDQVIIFSCGGRADRSSQLTNSQLFPFTAANLTAPYASNSFVQLMFELTFFRYRLQGGQLKPV</sequence>
<evidence type="ECO:0000313" key="1">
    <source>
        <dbReference type="EMBL" id="KAJ7751890.1"/>
    </source>
</evidence>
<dbReference type="Proteomes" id="UP001215280">
    <property type="component" value="Unassembled WGS sequence"/>
</dbReference>